<dbReference type="SUPFAM" id="SSF55874">
    <property type="entry name" value="ATPase domain of HSP90 chaperone/DNA topoisomerase II/histidine kinase"/>
    <property type="match status" value="1"/>
</dbReference>
<feature type="domain" description="HAMP" evidence="16">
    <location>
        <begin position="207"/>
        <end position="259"/>
    </location>
</feature>
<evidence type="ECO:0000256" key="7">
    <source>
        <dbReference type="ARBA" id="ARBA00022692"/>
    </source>
</evidence>
<organism evidence="17 18">
    <name type="scientific">Paenibacillus nasutitermitis</name>
    <dbReference type="NCBI Taxonomy" id="1652958"/>
    <lineage>
        <taxon>Bacteria</taxon>
        <taxon>Bacillati</taxon>
        <taxon>Bacillota</taxon>
        <taxon>Bacilli</taxon>
        <taxon>Bacillales</taxon>
        <taxon>Paenibacillaceae</taxon>
        <taxon>Paenibacillus</taxon>
    </lineage>
</organism>
<dbReference type="SUPFAM" id="SSF158472">
    <property type="entry name" value="HAMP domain-like"/>
    <property type="match status" value="1"/>
</dbReference>
<keyword evidence="7 14" id="KW-0812">Transmembrane</keyword>
<dbReference type="PROSITE" id="PS50109">
    <property type="entry name" value="HIS_KIN"/>
    <property type="match status" value="1"/>
</dbReference>
<keyword evidence="9 17" id="KW-0418">Kinase</keyword>
<accession>A0A916YV19</accession>
<keyword evidence="10" id="KW-0067">ATP-binding</keyword>
<evidence type="ECO:0000256" key="8">
    <source>
        <dbReference type="ARBA" id="ARBA00022741"/>
    </source>
</evidence>
<protein>
    <recommendedName>
        <fullName evidence="3">histidine kinase</fullName>
        <ecNumber evidence="3">2.7.13.3</ecNumber>
    </recommendedName>
</protein>
<gene>
    <name evidence="17" type="ORF">GCM10010911_20470</name>
</gene>
<dbReference type="SUPFAM" id="SSF47384">
    <property type="entry name" value="Homodimeric domain of signal transducing histidine kinase"/>
    <property type="match status" value="1"/>
</dbReference>
<name>A0A916YV19_9BACL</name>
<comment type="catalytic activity">
    <reaction evidence="1">
        <text>ATP + protein L-histidine = ADP + protein N-phospho-L-histidine.</text>
        <dbReference type="EC" id="2.7.13.3"/>
    </reaction>
</comment>
<evidence type="ECO:0000256" key="1">
    <source>
        <dbReference type="ARBA" id="ARBA00000085"/>
    </source>
</evidence>
<keyword evidence="5" id="KW-0597">Phosphoprotein</keyword>
<dbReference type="PANTHER" id="PTHR45528:SF1">
    <property type="entry name" value="SENSOR HISTIDINE KINASE CPXA"/>
    <property type="match status" value="1"/>
</dbReference>
<dbReference type="GO" id="GO:0005524">
    <property type="term" value="F:ATP binding"/>
    <property type="evidence" value="ECO:0007669"/>
    <property type="project" value="UniProtKB-KW"/>
</dbReference>
<evidence type="ECO:0000259" key="16">
    <source>
        <dbReference type="PROSITE" id="PS50885"/>
    </source>
</evidence>
<comment type="caution">
    <text evidence="17">The sequence shown here is derived from an EMBL/GenBank/DDBJ whole genome shotgun (WGS) entry which is preliminary data.</text>
</comment>
<dbReference type="Pfam" id="PF02518">
    <property type="entry name" value="HATPase_c"/>
    <property type="match status" value="1"/>
</dbReference>
<reference evidence="17" key="1">
    <citation type="journal article" date="2014" name="Int. J. Syst. Evol. Microbiol.">
        <title>Complete genome sequence of Corynebacterium casei LMG S-19264T (=DSM 44701T), isolated from a smear-ripened cheese.</title>
        <authorList>
            <consortium name="US DOE Joint Genome Institute (JGI-PGF)"/>
            <person name="Walter F."/>
            <person name="Albersmeier A."/>
            <person name="Kalinowski J."/>
            <person name="Ruckert C."/>
        </authorList>
    </citation>
    <scope>NUCLEOTIDE SEQUENCE</scope>
    <source>
        <strain evidence="17">CGMCC 1.15178</strain>
    </source>
</reference>
<dbReference type="RefSeq" id="WP_188991496.1">
    <property type="nucleotide sequence ID" value="NZ_BMHP01000001.1"/>
</dbReference>
<dbReference type="InterPro" id="IPR036097">
    <property type="entry name" value="HisK_dim/P_sf"/>
</dbReference>
<keyword evidence="11 14" id="KW-1133">Transmembrane helix</keyword>
<evidence type="ECO:0000256" key="3">
    <source>
        <dbReference type="ARBA" id="ARBA00012438"/>
    </source>
</evidence>
<comment type="subcellular location">
    <subcellularLocation>
        <location evidence="2">Cell membrane</location>
        <topology evidence="2">Multi-pass membrane protein</topology>
    </subcellularLocation>
</comment>
<dbReference type="Gene3D" id="1.10.287.130">
    <property type="match status" value="1"/>
</dbReference>
<keyword evidence="12" id="KW-0902">Two-component regulatory system</keyword>
<evidence type="ECO:0000256" key="11">
    <source>
        <dbReference type="ARBA" id="ARBA00022989"/>
    </source>
</evidence>
<keyword evidence="18" id="KW-1185">Reference proteome</keyword>
<evidence type="ECO:0000256" key="14">
    <source>
        <dbReference type="SAM" id="Phobius"/>
    </source>
</evidence>
<evidence type="ECO:0000256" key="13">
    <source>
        <dbReference type="ARBA" id="ARBA00023136"/>
    </source>
</evidence>
<proteinExistence type="predicted"/>
<sequence length="509" mass="57363">MSIRKKLLLSYIAMIVVPIIVFGLTAALVVSMFFNNQTGIAPLNKFFGEFKNVKEFRDKMDKRSEWASAITFFAGHEPERLADSAFLVEAEQELSSLNIRLVIERDGQLSYISPAIAGIGDQITDKLTPFRSDKSQGFHNNQLKLNGNAYTVLKKDFQFADHSGGIVYILEEDWFSSIGRIFFITIFLFVVLVIGLTNGLLTYFVSRGIVRPLYKLKQAAEQIKDGNLDNELKLVRKDEIGQLSAAFEEMRIRLRASIYAQLQAEENRKELLSNISHDLKTPITAISACAEGMRDGIVDTPEKQSKYIDMIYSKAAHMDNLIDELFLYSKLDLKRLPFHFEQTDMNAYLQAFAEELQLHPQYKGIRIVYDHAPGRSVAVMADREKLGRVIANIAGNSMKHMDKSEKEIRIELNENRQDEEVTVKIIDNGRGIDEAGLPHIFDRFYRTDSSRNTDTGGSGLGLAIVKQIIEAHGGRVWAQSVPGEGTAILFTLKTPEGYKGESHEKNTGH</sequence>
<dbReference type="SMART" id="SM00388">
    <property type="entry name" value="HisKA"/>
    <property type="match status" value="1"/>
</dbReference>
<dbReference type="EC" id="2.7.13.3" evidence="3"/>
<feature type="transmembrane region" description="Helical" evidence="14">
    <location>
        <begin position="181"/>
        <end position="205"/>
    </location>
</feature>
<dbReference type="CDD" id="cd00082">
    <property type="entry name" value="HisKA"/>
    <property type="match status" value="1"/>
</dbReference>
<evidence type="ECO:0000256" key="2">
    <source>
        <dbReference type="ARBA" id="ARBA00004651"/>
    </source>
</evidence>
<dbReference type="Pfam" id="PF00672">
    <property type="entry name" value="HAMP"/>
    <property type="match status" value="1"/>
</dbReference>
<dbReference type="CDD" id="cd06225">
    <property type="entry name" value="HAMP"/>
    <property type="match status" value="1"/>
</dbReference>
<dbReference type="GO" id="GO:0000155">
    <property type="term" value="F:phosphorelay sensor kinase activity"/>
    <property type="evidence" value="ECO:0007669"/>
    <property type="project" value="InterPro"/>
</dbReference>
<dbReference type="PANTHER" id="PTHR45528">
    <property type="entry name" value="SENSOR HISTIDINE KINASE CPXA"/>
    <property type="match status" value="1"/>
</dbReference>
<evidence type="ECO:0000256" key="9">
    <source>
        <dbReference type="ARBA" id="ARBA00022777"/>
    </source>
</evidence>
<dbReference type="AlphaFoldDB" id="A0A916YV19"/>
<dbReference type="InterPro" id="IPR004358">
    <property type="entry name" value="Sig_transdc_His_kin-like_C"/>
</dbReference>
<evidence type="ECO:0000256" key="4">
    <source>
        <dbReference type="ARBA" id="ARBA00022475"/>
    </source>
</evidence>
<dbReference type="InterPro" id="IPR005467">
    <property type="entry name" value="His_kinase_dom"/>
</dbReference>
<dbReference type="Proteomes" id="UP000612456">
    <property type="component" value="Unassembled WGS sequence"/>
</dbReference>
<evidence type="ECO:0000256" key="6">
    <source>
        <dbReference type="ARBA" id="ARBA00022679"/>
    </source>
</evidence>
<keyword evidence="13 14" id="KW-0472">Membrane</keyword>
<dbReference type="FunFam" id="3.30.565.10:FF:000006">
    <property type="entry name" value="Sensor histidine kinase WalK"/>
    <property type="match status" value="1"/>
</dbReference>
<dbReference type="GO" id="GO:0005886">
    <property type="term" value="C:plasma membrane"/>
    <property type="evidence" value="ECO:0007669"/>
    <property type="project" value="UniProtKB-SubCell"/>
</dbReference>
<evidence type="ECO:0000313" key="18">
    <source>
        <dbReference type="Proteomes" id="UP000612456"/>
    </source>
</evidence>
<dbReference type="InterPro" id="IPR050398">
    <property type="entry name" value="HssS/ArlS-like"/>
</dbReference>
<feature type="transmembrane region" description="Helical" evidence="14">
    <location>
        <begin position="7"/>
        <end position="34"/>
    </location>
</feature>
<dbReference type="InterPro" id="IPR003661">
    <property type="entry name" value="HisK_dim/P_dom"/>
</dbReference>
<dbReference type="InterPro" id="IPR036890">
    <property type="entry name" value="HATPase_C_sf"/>
</dbReference>
<dbReference type="PROSITE" id="PS50885">
    <property type="entry name" value="HAMP"/>
    <property type="match status" value="1"/>
</dbReference>
<dbReference type="EMBL" id="BMHP01000001">
    <property type="protein sequence ID" value="GGD62471.1"/>
    <property type="molecule type" value="Genomic_DNA"/>
</dbReference>
<evidence type="ECO:0000313" key="17">
    <source>
        <dbReference type="EMBL" id="GGD62471.1"/>
    </source>
</evidence>
<dbReference type="Pfam" id="PF00512">
    <property type="entry name" value="HisKA"/>
    <property type="match status" value="1"/>
</dbReference>
<keyword evidence="4" id="KW-1003">Cell membrane</keyword>
<dbReference type="InterPro" id="IPR003594">
    <property type="entry name" value="HATPase_dom"/>
</dbReference>
<keyword evidence="6" id="KW-0808">Transferase</keyword>
<evidence type="ECO:0000259" key="15">
    <source>
        <dbReference type="PROSITE" id="PS50109"/>
    </source>
</evidence>
<dbReference type="SMART" id="SM00387">
    <property type="entry name" value="HATPase_c"/>
    <property type="match status" value="1"/>
</dbReference>
<dbReference type="PRINTS" id="PR00344">
    <property type="entry name" value="BCTRLSENSOR"/>
</dbReference>
<dbReference type="Gene3D" id="3.30.565.10">
    <property type="entry name" value="Histidine kinase-like ATPase, C-terminal domain"/>
    <property type="match status" value="1"/>
</dbReference>
<dbReference type="InterPro" id="IPR003660">
    <property type="entry name" value="HAMP_dom"/>
</dbReference>
<evidence type="ECO:0000256" key="12">
    <source>
        <dbReference type="ARBA" id="ARBA00023012"/>
    </source>
</evidence>
<dbReference type="SMART" id="SM00304">
    <property type="entry name" value="HAMP"/>
    <property type="match status" value="1"/>
</dbReference>
<reference evidence="17" key="2">
    <citation type="submission" date="2020-09" db="EMBL/GenBank/DDBJ databases">
        <authorList>
            <person name="Sun Q."/>
            <person name="Zhou Y."/>
        </authorList>
    </citation>
    <scope>NUCLEOTIDE SEQUENCE</scope>
    <source>
        <strain evidence="17">CGMCC 1.15178</strain>
    </source>
</reference>
<keyword evidence="8" id="KW-0547">Nucleotide-binding</keyword>
<feature type="domain" description="Histidine kinase" evidence="15">
    <location>
        <begin position="274"/>
        <end position="496"/>
    </location>
</feature>
<dbReference type="Gene3D" id="6.10.340.10">
    <property type="match status" value="1"/>
</dbReference>
<evidence type="ECO:0000256" key="10">
    <source>
        <dbReference type="ARBA" id="ARBA00022840"/>
    </source>
</evidence>
<evidence type="ECO:0000256" key="5">
    <source>
        <dbReference type="ARBA" id="ARBA00022553"/>
    </source>
</evidence>
<dbReference type="CDD" id="cd00075">
    <property type="entry name" value="HATPase"/>
    <property type="match status" value="1"/>
</dbReference>